<accession>A0A9R1VMX9</accession>
<gene>
    <name evidence="1" type="ORF">LSAT_V11C400212360</name>
</gene>
<name>A0A9R1VMX9_LACSA</name>
<protein>
    <submittedName>
        <fullName evidence="1">Uncharacterized protein</fullName>
    </submittedName>
</protein>
<dbReference type="AlphaFoldDB" id="A0A9R1VMX9"/>
<sequence length="118" mass="13506">MAARLLRRLLVVPSLVRQQKQKGREKLAATVTISGGIWLAPISSKEAATSLISQKEKYILWVDLCCFNRQGMSKEKNQKKRLMPLVVSWQETMKMKGKRLLVFLFLASSFEYEEKSAS</sequence>
<evidence type="ECO:0000313" key="1">
    <source>
        <dbReference type="EMBL" id="KAJ0209225.1"/>
    </source>
</evidence>
<comment type="caution">
    <text evidence="1">The sequence shown here is derived from an EMBL/GenBank/DDBJ whole genome shotgun (WGS) entry which is preliminary data.</text>
</comment>
<dbReference type="EMBL" id="NBSK02000004">
    <property type="protein sequence ID" value="KAJ0209225.1"/>
    <property type="molecule type" value="Genomic_DNA"/>
</dbReference>
<organism evidence="1 2">
    <name type="scientific">Lactuca sativa</name>
    <name type="common">Garden lettuce</name>
    <dbReference type="NCBI Taxonomy" id="4236"/>
    <lineage>
        <taxon>Eukaryota</taxon>
        <taxon>Viridiplantae</taxon>
        <taxon>Streptophyta</taxon>
        <taxon>Embryophyta</taxon>
        <taxon>Tracheophyta</taxon>
        <taxon>Spermatophyta</taxon>
        <taxon>Magnoliopsida</taxon>
        <taxon>eudicotyledons</taxon>
        <taxon>Gunneridae</taxon>
        <taxon>Pentapetalae</taxon>
        <taxon>asterids</taxon>
        <taxon>campanulids</taxon>
        <taxon>Asterales</taxon>
        <taxon>Asteraceae</taxon>
        <taxon>Cichorioideae</taxon>
        <taxon>Cichorieae</taxon>
        <taxon>Lactucinae</taxon>
        <taxon>Lactuca</taxon>
    </lineage>
</organism>
<reference evidence="1 2" key="1">
    <citation type="journal article" date="2017" name="Nat. Commun.">
        <title>Genome assembly with in vitro proximity ligation data and whole-genome triplication in lettuce.</title>
        <authorList>
            <person name="Reyes-Chin-Wo S."/>
            <person name="Wang Z."/>
            <person name="Yang X."/>
            <person name="Kozik A."/>
            <person name="Arikit S."/>
            <person name="Song C."/>
            <person name="Xia L."/>
            <person name="Froenicke L."/>
            <person name="Lavelle D.O."/>
            <person name="Truco M.J."/>
            <person name="Xia R."/>
            <person name="Zhu S."/>
            <person name="Xu C."/>
            <person name="Xu H."/>
            <person name="Xu X."/>
            <person name="Cox K."/>
            <person name="Korf I."/>
            <person name="Meyers B.C."/>
            <person name="Michelmore R.W."/>
        </authorList>
    </citation>
    <scope>NUCLEOTIDE SEQUENCE [LARGE SCALE GENOMIC DNA]</scope>
    <source>
        <strain evidence="2">cv. Salinas</strain>
        <tissue evidence="1">Seedlings</tissue>
    </source>
</reference>
<evidence type="ECO:0000313" key="2">
    <source>
        <dbReference type="Proteomes" id="UP000235145"/>
    </source>
</evidence>
<keyword evidence="2" id="KW-1185">Reference proteome</keyword>
<dbReference type="Proteomes" id="UP000235145">
    <property type="component" value="Unassembled WGS sequence"/>
</dbReference>
<proteinExistence type="predicted"/>